<dbReference type="Proteomes" id="UP001292084">
    <property type="component" value="Unassembled WGS sequence"/>
</dbReference>
<name>A0ABU5KNA5_9BACL</name>
<keyword evidence="2" id="KW-1185">Reference proteome</keyword>
<organism evidence="1 2">
    <name type="scientific">Jeotgalibacillus haloalkalitolerans</name>
    <dbReference type="NCBI Taxonomy" id="3104292"/>
    <lineage>
        <taxon>Bacteria</taxon>
        <taxon>Bacillati</taxon>
        <taxon>Bacillota</taxon>
        <taxon>Bacilli</taxon>
        <taxon>Bacillales</taxon>
        <taxon>Caryophanaceae</taxon>
        <taxon>Jeotgalibacillus</taxon>
    </lineage>
</organism>
<proteinExistence type="predicted"/>
<dbReference type="EMBL" id="JAXQNN010000003">
    <property type="protein sequence ID" value="MDZ5712747.1"/>
    <property type="molecule type" value="Genomic_DNA"/>
</dbReference>
<protein>
    <recommendedName>
        <fullName evidence="3">DUF3139 domain-containing protein</fullName>
    </recommendedName>
</protein>
<accession>A0ABU5KNA5</accession>
<sequence length="100" mass="11303">MKKTGIAILILVLLSATGFGFMKAVQASVEKSVIEYLVTEKNISEDQILVSEPFIANLPGDKNWMVGIELKDDEKIYYYYRSNGKVILESYTEDGVEYVQ</sequence>
<dbReference type="RefSeq" id="WP_322421726.1">
    <property type="nucleotide sequence ID" value="NZ_JAXQNN010000003.1"/>
</dbReference>
<gene>
    <name evidence="1" type="ORF">UFB30_10960</name>
</gene>
<evidence type="ECO:0000313" key="2">
    <source>
        <dbReference type="Proteomes" id="UP001292084"/>
    </source>
</evidence>
<reference evidence="1 2" key="1">
    <citation type="submission" date="2023-12" db="EMBL/GenBank/DDBJ databases">
        <title>Jeotgalibacillus haloalkaliphilus sp. nov., a novel salt-tolerant bacteria, isolated from the estuary of the Fenhe River into the Yellow River.</title>
        <authorList>
            <person name="Li Y."/>
        </authorList>
    </citation>
    <scope>NUCLEOTIDE SEQUENCE [LARGE SCALE GENOMIC DNA]</scope>
    <source>
        <strain evidence="1 2">HH7-29</strain>
    </source>
</reference>
<evidence type="ECO:0008006" key="3">
    <source>
        <dbReference type="Google" id="ProtNLM"/>
    </source>
</evidence>
<comment type="caution">
    <text evidence="1">The sequence shown here is derived from an EMBL/GenBank/DDBJ whole genome shotgun (WGS) entry which is preliminary data.</text>
</comment>
<evidence type="ECO:0000313" key="1">
    <source>
        <dbReference type="EMBL" id="MDZ5712747.1"/>
    </source>
</evidence>